<comment type="caution">
    <text evidence="3">The sequence shown here is derived from an EMBL/GenBank/DDBJ whole genome shotgun (WGS) entry which is preliminary data.</text>
</comment>
<dbReference type="InterPro" id="IPR017517">
    <property type="entry name" value="Maleyloyr_isom"/>
</dbReference>
<sequence>MDRTDYASALRRDGARMAEAAVDLTARVAGCPEWDVAELLRHTGQVHRFWTRIADGSVTDPSDNVATASPADAELAGWLAKGVERCAATLERLDPELPRWTWSVQQNAGFIQRRMAQETAVHCWDALYAVGRDEPIERALAADGIDEFLHLFISGAPTADFPADGLHLHATDGPGEWLLRAVDGGWQVGTEHAKGAVAVRGSASDLLLLLWQRRSADQLEVFGTAEDLAAVLAPFVRN</sequence>
<feature type="domain" description="Mycothiol-dependent maleylpyruvate isomerase metal-binding" evidence="2">
    <location>
        <begin position="10"/>
        <end position="126"/>
    </location>
</feature>
<dbReference type="RefSeq" id="WP_184912573.1">
    <property type="nucleotide sequence ID" value="NZ_JACHJR010000001.1"/>
</dbReference>
<evidence type="ECO:0000259" key="2">
    <source>
        <dbReference type="Pfam" id="PF11716"/>
    </source>
</evidence>
<protein>
    <submittedName>
        <fullName evidence="3">Uncharacterized protein (TIGR03083 family)</fullName>
    </submittedName>
</protein>
<dbReference type="InterPro" id="IPR034660">
    <property type="entry name" value="DinB/YfiT-like"/>
</dbReference>
<evidence type="ECO:0000259" key="1">
    <source>
        <dbReference type="Pfam" id="PF07398"/>
    </source>
</evidence>
<dbReference type="PANTHER" id="PTHR40758">
    <property type="entry name" value="CONSERVED PROTEIN"/>
    <property type="match status" value="1"/>
</dbReference>
<accession>A0A7W7WGC7</accession>
<gene>
    <name evidence="3" type="ORF">F4556_001418</name>
</gene>
<dbReference type="PANTHER" id="PTHR40758:SF1">
    <property type="entry name" value="CONSERVED PROTEIN"/>
    <property type="match status" value="1"/>
</dbReference>
<dbReference type="InterPro" id="IPR010872">
    <property type="entry name" value="MDMPI_C-term_domain"/>
</dbReference>
<dbReference type="NCBIfam" id="TIGR03083">
    <property type="entry name" value="maleylpyruvate isomerase family mycothiol-dependent enzyme"/>
    <property type="match status" value="1"/>
</dbReference>
<dbReference type="EMBL" id="JACHJR010000001">
    <property type="protein sequence ID" value="MBB4945883.1"/>
    <property type="molecule type" value="Genomic_DNA"/>
</dbReference>
<dbReference type="Pfam" id="PF07398">
    <property type="entry name" value="MDMPI_C"/>
    <property type="match status" value="1"/>
</dbReference>
<feature type="domain" description="MDMPI C-terminal" evidence="1">
    <location>
        <begin position="140"/>
        <end position="229"/>
    </location>
</feature>
<dbReference type="InterPro" id="IPR024344">
    <property type="entry name" value="MDMPI_metal-binding"/>
</dbReference>
<name>A0A7W7WGC7_9ACTN</name>
<dbReference type="Pfam" id="PF11716">
    <property type="entry name" value="MDMPI_N"/>
    <property type="match status" value="1"/>
</dbReference>
<reference evidence="3 4" key="1">
    <citation type="submission" date="2020-08" db="EMBL/GenBank/DDBJ databases">
        <title>Sequencing the genomes of 1000 actinobacteria strains.</title>
        <authorList>
            <person name="Klenk H.-P."/>
        </authorList>
    </citation>
    <scope>NUCLEOTIDE SEQUENCE [LARGE SCALE GENOMIC DNA]</scope>
    <source>
        <strain evidence="3 4">DSM 44786</strain>
    </source>
</reference>
<dbReference type="Proteomes" id="UP000573327">
    <property type="component" value="Unassembled WGS sequence"/>
</dbReference>
<keyword evidence="4" id="KW-1185">Reference proteome</keyword>
<dbReference type="GO" id="GO:0005886">
    <property type="term" value="C:plasma membrane"/>
    <property type="evidence" value="ECO:0007669"/>
    <property type="project" value="TreeGrafter"/>
</dbReference>
<organism evidence="3 4">
    <name type="scientific">Kitasatospora gansuensis</name>
    <dbReference type="NCBI Taxonomy" id="258050"/>
    <lineage>
        <taxon>Bacteria</taxon>
        <taxon>Bacillati</taxon>
        <taxon>Actinomycetota</taxon>
        <taxon>Actinomycetes</taxon>
        <taxon>Kitasatosporales</taxon>
        <taxon>Streptomycetaceae</taxon>
        <taxon>Kitasatospora</taxon>
    </lineage>
</organism>
<dbReference type="GO" id="GO:0046872">
    <property type="term" value="F:metal ion binding"/>
    <property type="evidence" value="ECO:0007669"/>
    <property type="project" value="InterPro"/>
</dbReference>
<proteinExistence type="predicted"/>
<evidence type="ECO:0000313" key="3">
    <source>
        <dbReference type="EMBL" id="MBB4945883.1"/>
    </source>
</evidence>
<evidence type="ECO:0000313" key="4">
    <source>
        <dbReference type="Proteomes" id="UP000573327"/>
    </source>
</evidence>
<dbReference type="AlphaFoldDB" id="A0A7W7WGC7"/>
<dbReference type="SUPFAM" id="SSF109854">
    <property type="entry name" value="DinB/YfiT-like putative metalloenzymes"/>
    <property type="match status" value="1"/>
</dbReference>